<protein>
    <recommendedName>
        <fullName evidence="21">Alpha/beta-glucosidase agdC</fullName>
    </recommendedName>
</protein>
<dbReference type="InterPro" id="IPR011013">
    <property type="entry name" value="Gal_mutarotase_sf_dom"/>
</dbReference>
<dbReference type="GO" id="GO:0008422">
    <property type="term" value="F:beta-glucosidase activity"/>
    <property type="evidence" value="ECO:0007669"/>
    <property type="project" value="UniProtKB-EC"/>
</dbReference>
<comment type="similarity">
    <text evidence="4 14">Belongs to the glycosyl hydrolase 31 family.</text>
</comment>
<evidence type="ECO:0000256" key="8">
    <source>
        <dbReference type="ARBA" id="ARBA00023180"/>
    </source>
</evidence>
<dbReference type="AlphaFoldDB" id="A0A1L9U044"/>
<dbReference type="GO" id="GO:0071555">
    <property type="term" value="P:cell wall organization"/>
    <property type="evidence" value="ECO:0007669"/>
    <property type="project" value="UniProtKB-KW"/>
</dbReference>
<evidence type="ECO:0000256" key="12">
    <source>
        <dbReference type="ARBA" id="ARBA00023326"/>
    </source>
</evidence>
<dbReference type="SUPFAM" id="SSF51445">
    <property type="entry name" value="(Trans)glycosidases"/>
    <property type="match status" value="1"/>
</dbReference>
<keyword evidence="11" id="KW-0961">Cell wall biogenesis/degradation</keyword>
<accession>A0A1L9U044</accession>
<evidence type="ECO:0000313" key="19">
    <source>
        <dbReference type="EMBL" id="OJJ65070.1"/>
    </source>
</evidence>
<dbReference type="OrthoDB" id="5839090at2759"/>
<dbReference type="SUPFAM" id="SSF74650">
    <property type="entry name" value="Galactose mutarotase-like"/>
    <property type="match status" value="1"/>
</dbReference>
<evidence type="ECO:0000256" key="3">
    <source>
        <dbReference type="ARBA" id="ARBA00004613"/>
    </source>
</evidence>
<evidence type="ECO:0000256" key="11">
    <source>
        <dbReference type="ARBA" id="ARBA00023316"/>
    </source>
</evidence>
<evidence type="ECO:0000256" key="6">
    <source>
        <dbReference type="ARBA" id="ARBA00022729"/>
    </source>
</evidence>
<evidence type="ECO:0000259" key="16">
    <source>
        <dbReference type="Pfam" id="PF01055"/>
    </source>
</evidence>
<dbReference type="GO" id="GO:0030246">
    <property type="term" value="F:carbohydrate binding"/>
    <property type="evidence" value="ECO:0007669"/>
    <property type="project" value="InterPro"/>
</dbReference>
<dbReference type="Pfam" id="PF01055">
    <property type="entry name" value="Glyco_hydro_31_2nd"/>
    <property type="match status" value="1"/>
</dbReference>
<dbReference type="InterPro" id="IPR025887">
    <property type="entry name" value="Glyco_hydro_31_N_dom"/>
</dbReference>
<keyword evidence="5" id="KW-0964">Secreted</keyword>
<evidence type="ECO:0000256" key="7">
    <source>
        <dbReference type="ARBA" id="ARBA00022801"/>
    </source>
</evidence>
<reference evidence="20" key="1">
    <citation type="journal article" date="2017" name="Genome Biol.">
        <title>Comparative genomics reveals high biological diversity and specific adaptations in the industrially and medically important fungal genus Aspergillus.</title>
        <authorList>
            <person name="de Vries R.P."/>
            <person name="Riley R."/>
            <person name="Wiebenga A."/>
            <person name="Aguilar-Osorio G."/>
            <person name="Amillis S."/>
            <person name="Uchima C.A."/>
            <person name="Anderluh G."/>
            <person name="Asadollahi M."/>
            <person name="Askin M."/>
            <person name="Barry K."/>
            <person name="Battaglia E."/>
            <person name="Bayram O."/>
            <person name="Benocci T."/>
            <person name="Braus-Stromeyer S.A."/>
            <person name="Caldana C."/>
            <person name="Canovas D."/>
            <person name="Cerqueira G.C."/>
            <person name="Chen F."/>
            <person name="Chen W."/>
            <person name="Choi C."/>
            <person name="Clum A."/>
            <person name="Dos Santos R.A."/>
            <person name="Damasio A.R."/>
            <person name="Diallinas G."/>
            <person name="Emri T."/>
            <person name="Fekete E."/>
            <person name="Flipphi M."/>
            <person name="Freyberg S."/>
            <person name="Gallo A."/>
            <person name="Gournas C."/>
            <person name="Habgood R."/>
            <person name="Hainaut M."/>
            <person name="Harispe M.L."/>
            <person name="Henrissat B."/>
            <person name="Hilden K.S."/>
            <person name="Hope R."/>
            <person name="Hossain A."/>
            <person name="Karabika E."/>
            <person name="Karaffa L."/>
            <person name="Karanyi Z."/>
            <person name="Krasevec N."/>
            <person name="Kuo A."/>
            <person name="Kusch H."/>
            <person name="LaButti K."/>
            <person name="Lagendijk E.L."/>
            <person name="Lapidus A."/>
            <person name="Levasseur A."/>
            <person name="Lindquist E."/>
            <person name="Lipzen A."/>
            <person name="Logrieco A.F."/>
            <person name="MacCabe A."/>
            <person name="Maekelae M.R."/>
            <person name="Malavazi I."/>
            <person name="Melin P."/>
            <person name="Meyer V."/>
            <person name="Mielnichuk N."/>
            <person name="Miskei M."/>
            <person name="Molnar A.P."/>
            <person name="Mule G."/>
            <person name="Ngan C.Y."/>
            <person name="Orejas M."/>
            <person name="Orosz E."/>
            <person name="Ouedraogo J.P."/>
            <person name="Overkamp K.M."/>
            <person name="Park H.-S."/>
            <person name="Perrone G."/>
            <person name="Piumi F."/>
            <person name="Punt P.J."/>
            <person name="Ram A.F."/>
            <person name="Ramon A."/>
            <person name="Rauscher S."/>
            <person name="Record E."/>
            <person name="Riano-Pachon D.M."/>
            <person name="Robert V."/>
            <person name="Roehrig J."/>
            <person name="Ruller R."/>
            <person name="Salamov A."/>
            <person name="Salih N.S."/>
            <person name="Samson R.A."/>
            <person name="Sandor E."/>
            <person name="Sanguinetti M."/>
            <person name="Schuetze T."/>
            <person name="Sepcic K."/>
            <person name="Shelest E."/>
            <person name="Sherlock G."/>
            <person name="Sophianopoulou V."/>
            <person name="Squina F.M."/>
            <person name="Sun H."/>
            <person name="Susca A."/>
            <person name="Todd R.B."/>
            <person name="Tsang A."/>
            <person name="Unkles S.E."/>
            <person name="van de Wiele N."/>
            <person name="van Rossen-Uffink D."/>
            <person name="Oliveira J.V."/>
            <person name="Vesth T.C."/>
            <person name="Visser J."/>
            <person name="Yu J.-H."/>
            <person name="Zhou M."/>
            <person name="Andersen M.R."/>
            <person name="Archer D.B."/>
            <person name="Baker S.E."/>
            <person name="Benoit I."/>
            <person name="Brakhage A.A."/>
            <person name="Braus G.H."/>
            <person name="Fischer R."/>
            <person name="Frisvad J.C."/>
            <person name="Goldman G.H."/>
            <person name="Houbraken J."/>
            <person name="Oakley B."/>
            <person name="Pocsi I."/>
            <person name="Scazzocchio C."/>
            <person name="Seiboth B."/>
            <person name="vanKuyk P.A."/>
            <person name="Wortman J."/>
            <person name="Dyer P.S."/>
            <person name="Grigoriev I.V."/>
        </authorList>
    </citation>
    <scope>NUCLEOTIDE SEQUENCE [LARGE SCALE GENOMIC DNA]</scope>
    <source>
        <strain evidence="20">CBS 593.65</strain>
    </source>
</reference>
<dbReference type="Proteomes" id="UP000184356">
    <property type="component" value="Unassembled WGS sequence"/>
</dbReference>
<evidence type="ECO:0000259" key="17">
    <source>
        <dbReference type="Pfam" id="PF13802"/>
    </source>
</evidence>
<keyword evidence="10 14" id="KW-0326">Glycosidase</keyword>
<evidence type="ECO:0000256" key="1">
    <source>
        <dbReference type="ARBA" id="ARBA00000448"/>
    </source>
</evidence>
<dbReference type="RefSeq" id="XP_040708876.1">
    <property type="nucleotide sequence ID" value="XM_040848852.1"/>
</dbReference>
<keyword evidence="8" id="KW-0325">Glycoprotein</keyword>
<organism evidence="19 20">
    <name type="scientific">Aspergillus sydowii CBS 593.65</name>
    <dbReference type="NCBI Taxonomy" id="1036612"/>
    <lineage>
        <taxon>Eukaryota</taxon>
        <taxon>Fungi</taxon>
        <taxon>Dikarya</taxon>
        <taxon>Ascomycota</taxon>
        <taxon>Pezizomycotina</taxon>
        <taxon>Eurotiomycetes</taxon>
        <taxon>Eurotiomycetidae</taxon>
        <taxon>Eurotiales</taxon>
        <taxon>Aspergillaceae</taxon>
        <taxon>Aspergillus</taxon>
        <taxon>Aspergillus subgen. Nidulantes</taxon>
    </lineage>
</organism>
<feature type="domain" description="Glycoside hydrolase family 31 TIM barrel" evidence="16">
    <location>
        <begin position="273"/>
        <end position="686"/>
    </location>
</feature>
<evidence type="ECO:0000313" key="20">
    <source>
        <dbReference type="Proteomes" id="UP000184356"/>
    </source>
</evidence>
<dbReference type="PANTHER" id="PTHR22762">
    <property type="entry name" value="ALPHA-GLUCOSIDASE"/>
    <property type="match status" value="1"/>
</dbReference>
<evidence type="ECO:0000256" key="13">
    <source>
        <dbReference type="ARBA" id="ARBA00025512"/>
    </source>
</evidence>
<name>A0A1L9U044_9EURO</name>
<comment type="catalytic activity">
    <reaction evidence="2">
        <text>Hydrolysis of terminal, non-reducing (1-&gt;4)-linked alpha-D-glucose residues with release of alpha-D-glucose.</text>
        <dbReference type="EC" id="3.2.1.20"/>
    </reaction>
</comment>
<comment type="function">
    <text evidence="13">Glucosidase involved in the degradation of cellulosic biomass. Has both alpha- and beta-glucosidase activity.</text>
</comment>
<comment type="subcellular location">
    <subcellularLocation>
        <location evidence="3">Secreted</location>
    </subcellularLocation>
</comment>
<dbReference type="InterPro" id="IPR048395">
    <property type="entry name" value="Glyco_hydro_31_C"/>
</dbReference>
<dbReference type="STRING" id="1036612.A0A1L9U044"/>
<dbReference type="InterPro" id="IPR017853">
    <property type="entry name" value="GH"/>
</dbReference>
<dbReference type="EMBL" id="KV878582">
    <property type="protein sequence ID" value="OJJ65070.1"/>
    <property type="molecule type" value="Genomic_DNA"/>
</dbReference>
<dbReference type="GO" id="GO:0000272">
    <property type="term" value="P:polysaccharide catabolic process"/>
    <property type="evidence" value="ECO:0007669"/>
    <property type="project" value="UniProtKB-KW"/>
</dbReference>
<dbReference type="GeneID" id="63764925"/>
<feature type="signal peptide" evidence="15">
    <location>
        <begin position="1"/>
        <end position="16"/>
    </location>
</feature>
<evidence type="ECO:0000256" key="2">
    <source>
        <dbReference type="ARBA" id="ARBA00001657"/>
    </source>
</evidence>
<evidence type="ECO:0000256" key="10">
    <source>
        <dbReference type="ARBA" id="ARBA00023295"/>
    </source>
</evidence>
<evidence type="ECO:0000256" key="4">
    <source>
        <dbReference type="ARBA" id="ARBA00007806"/>
    </source>
</evidence>
<keyword evidence="7 14" id="KW-0378">Hydrolase</keyword>
<dbReference type="CDD" id="cd06602">
    <property type="entry name" value="GH31_MGAM_SI_GAA"/>
    <property type="match status" value="1"/>
</dbReference>
<evidence type="ECO:0000256" key="9">
    <source>
        <dbReference type="ARBA" id="ARBA00023277"/>
    </source>
</evidence>
<dbReference type="SUPFAM" id="SSF51011">
    <property type="entry name" value="Glycosyl hydrolase domain"/>
    <property type="match status" value="1"/>
</dbReference>
<feature type="domain" description="Glycoside hydrolase family 31 N-terminal" evidence="17">
    <location>
        <begin position="100"/>
        <end position="225"/>
    </location>
</feature>
<keyword evidence="20" id="KW-1185">Reference proteome</keyword>
<feature type="domain" description="Glycosyl hydrolase family 31 C-terminal" evidence="18">
    <location>
        <begin position="694"/>
        <end position="776"/>
    </location>
</feature>
<evidence type="ECO:0008006" key="21">
    <source>
        <dbReference type="Google" id="ProtNLM"/>
    </source>
</evidence>
<keyword evidence="12" id="KW-0624">Polysaccharide degradation</keyword>
<evidence type="ECO:0000259" key="18">
    <source>
        <dbReference type="Pfam" id="PF21365"/>
    </source>
</evidence>
<dbReference type="Gene3D" id="3.20.20.80">
    <property type="entry name" value="Glycosidases"/>
    <property type="match status" value="1"/>
</dbReference>
<dbReference type="InterPro" id="IPR000322">
    <property type="entry name" value="Glyco_hydro_31_TIM"/>
</dbReference>
<dbReference type="Pfam" id="PF21365">
    <property type="entry name" value="Glyco_hydro_31_3rd"/>
    <property type="match status" value="1"/>
</dbReference>
<dbReference type="VEuPathDB" id="FungiDB:ASPSYDRAFT_54438"/>
<evidence type="ECO:0000256" key="15">
    <source>
        <dbReference type="SAM" id="SignalP"/>
    </source>
</evidence>
<sequence length="882" mass="99193">MAAIAILLLWPLLALAEELCTPSPVRKCPGYRAENVEERAHGLTADLTLAGEPCNFYGTDIEHLRLEVEYQTDTRLHVIIYDADKNVYQVPESVFPRPASRQGDHHDESSPEIRFSFEEYPFSFSVSRVSNGETLFNSSSSDHNLVFESQYVNLRTSLPQSPNLYGLGEHSDPFRLNTTNYTRTLWNRDAYMIPAGTNLYGTHPLYLDHRGETGTHGVFLLNSNGMDIRIDKDADGSQFLEYNILGGVLDFNFLAGPSPTDVSVQYAEVAGLPAMVPYWGFGFHQCRYGYRDIFEVAAVVYNYSKAGIPLETMWTDIDYMDHRKVFTLDQLRFPLHNVRALVDYLHKRDQHYIVMVDPAVAHANDSAFQRGLQRNVFMRNQDGSLYEGAVWPGPTVFPDWFHPNASDYWINEFALFFDAETGVDIDALWIDMNEAANFCDWPCSDPVAYAQDNNLPPDPPPVRPNPSSLPGFPAWFQSGNRDKRYTQTARRQSQQLPGNGTMLGLRGRELIDPPYKIANAAGSLSNKTMNTDLIHANGLAEYDTHNLYGTMMSSLSREAMLHRRPEKRPLVITRSTFAGAGSHVAHWLGDTVSSWEKYRISIAQMLSFASLFQMPMVGSDACGFTGNTTEQLCARWAMLGAFNPLYRNHNEYGMISQEFYRWESVAEAARRAIAIRYQLLDYLYTAFHRQTKTGEPFLLPLFFLYPGDKAAFGLDLQFFYGRGLLVSPVTEEGSTEVDVFYDWYTGDMVRGKGEVVRLTGVGYTDIPLHVRGGNIIPVRAESANTTTELRRQNFKLVVAPGLNGRAEGELYLDDGESLHQPATLDVTFVYEDGRLSLDGEFTLETNLRIEAVTILGGAERADPILVNLPLTGPGSVDLNSFN</sequence>
<dbReference type="GO" id="GO:0005576">
    <property type="term" value="C:extracellular region"/>
    <property type="evidence" value="ECO:0007669"/>
    <property type="project" value="UniProtKB-SubCell"/>
</dbReference>
<dbReference type="CDD" id="cd14752">
    <property type="entry name" value="GH31_N"/>
    <property type="match status" value="1"/>
</dbReference>
<keyword evidence="9" id="KW-0119">Carbohydrate metabolism</keyword>
<dbReference type="PANTHER" id="PTHR22762:SF67">
    <property type="entry name" value="ALPHA_BETA-GLUCOSIDASE AGDC-RELATED"/>
    <property type="match status" value="1"/>
</dbReference>
<dbReference type="Pfam" id="PF13802">
    <property type="entry name" value="Gal_mutarotas_2"/>
    <property type="match status" value="1"/>
</dbReference>
<dbReference type="Gene3D" id="2.60.40.1760">
    <property type="entry name" value="glycosyl hydrolase (family 31)"/>
    <property type="match status" value="1"/>
</dbReference>
<comment type="catalytic activity">
    <reaction evidence="1">
        <text>Hydrolysis of terminal, non-reducing beta-D-glucosyl residues with release of beta-D-glucose.</text>
        <dbReference type="EC" id="3.2.1.21"/>
    </reaction>
</comment>
<dbReference type="Gene3D" id="2.60.40.1180">
    <property type="entry name" value="Golgi alpha-mannosidase II"/>
    <property type="match status" value="2"/>
</dbReference>
<keyword evidence="6 15" id="KW-0732">Signal</keyword>
<dbReference type="InterPro" id="IPR013780">
    <property type="entry name" value="Glyco_hydro_b"/>
</dbReference>
<evidence type="ECO:0000256" key="5">
    <source>
        <dbReference type="ARBA" id="ARBA00022525"/>
    </source>
</evidence>
<gene>
    <name evidence="19" type="ORF">ASPSYDRAFT_54438</name>
</gene>
<dbReference type="GO" id="GO:0004558">
    <property type="term" value="F:alpha-1,4-glucosidase activity"/>
    <property type="evidence" value="ECO:0007669"/>
    <property type="project" value="UniProtKB-EC"/>
</dbReference>
<feature type="chain" id="PRO_5009887693" description="Alpha/beta-glucosidase agdC" evidence="15">
    <location>
        <begin position="17"/>
        <end position="882"/>
    </location>
</feature>
<proteinExistence type="inferred from homology"/>
<evidence type="ECO:0000256" key="14">
    <source>
        <dbReference type="RuleBase" id="RU361185"/>
    </source>
</evidence>